<accession>U1GG91</accession>
<feature type="compositionally biased region" description="Polar residues" evidence="1">
    <location>
        <begin position="147"/>
        <end position="174"/>
    </location>
</feature>
<feature type="compositionally biased region" description="Polar residues" evidence="1">
    <location>
        <begin position="79"/>
        <end position="109"/>
    </location>
</feature>
<name>U1GG91_ENDPU</name>
<evidence type="ECO:0000256" key="1">
    <source>
        <dbReference type="SAM" id="MobiDB-lite"/>
    </source>
</evidence>
<organism evidence="2 3">
    <name type="scientific">Endocarpon pusillum (strain Z07020 / HMAS-L-300199)</name>
    <name type="common">Lichen-forming fungus</name>
    <dbReference type="NCBI Taxonomy" id="1263415"/>
    <lineage>
        <taxon>Eukaryota</taxon>
        <taxon>Fungi</taxon>
        <taxon>Dikarya</taxon>
        <taxon>Ascomycota</taxon>
        <taxon>Pezizomycotina</taxon>
        <taxon>Eurotiomycetes</taxon>
        <taxon>Chaetothyriomycetidae</taxon>
        <taxon>Verrucariales</taxon>
        <taxon>Verrucariaceae</taxon>
        <taxon>Endocarpon</taxon>
    </lineage>
</organism>
<gene>
    <name evidence="2" type="ORF">EPUS_08349</name>
</gene>
<feature type="region of interest" description="Disordered" evidence="1">
    <location>
        <begin position="18"/>
        <end position="177"/>
    </location>
</feature>
<keyword evidence="3" id="KW-1185">Reference proteome</keyword>
<reference evidence="3" key="1">
    <citation type="journal article" date="2014" name="BMC Genomics">
        <title>Genome characteristics reveal the impact of lichenization on lichen-forming fungus Endocarpon pusillum Hedwig (Verrucariales, Ascomycota).</title>
        <authorList>
            <person name="Wang Y.-Y."/>
            <person name="Liu B."/>
            <person name="Zhang X.-Y."/>
            <person name="Zhou Q.-M."/>
            <person name="Zhang T."/>
            <person name="Li H."/>
            <person name="Yu Y.-F."/>
            <person name="Zhang X.-L."/>
            <person name="Hao X.-Y."/>
            <person name="Wang M."/>
            <person name="Wang L."/>
            <person name="Wei J.-C."/>
        </authorList>
    </citation>
    <scope>NUCLEOTIDE SEQUENCE [LARGE SCALE GENOMIC DNA]</scope>
    <source>
        <strain evidence="3">Z07020 / HMAS-L-300199</strain>
    </source>
</reference>
<sequence length="225" mass="24216">MASLDEVIRATQKAREVAKARLKNNPEEVRRSQEKYKGIPMDPEAAQELIDRLQTPGNRSAAGPDENTAPRPKIPADQRTGTKQSSITSHGGPVSQNHTAGPEAPSNQGPRVGQEGAVSRHVLNPARSSPRASSPAPAGQGILHQARLNSRGSSPKPATQIANRQGGDQNQNTRAEQEIVKNQLGALEAKMRQIATLFSKPEDVMRVVQMLRDAKVEVGQLEPVS</sequence>
<dbReference type="HOGENOM" id="CLU_1229926_0_0_1"/>
<feature type="compositionally biased region" description="Basic and acidic residues" evidence="1">
    <location>
        <begin position="18"/>
        <end position="37"/>
    </location>
</feature>
<dbReference type="Proteomes" id="UP000019373">
    <property type="component" value="Unassembled WGS sequence"/>
</dbReference>
<protein>
    <submittedName>
        <fullName evidence="2">Uncharacterized protein</fullName>
    </submittedName>
</protein>
<dbReference type="AlphaFoldDB" id="U1GG91"/>
<evidence type="ECO:0000313" key="3">
    <source>
        <dbReference type="Proteomes" id="UP000019373"/>
    </source>
</evidence>
<dbReference type="RefSeq" id="XP_007803572.1">
    <property type="nucleotide sequence ID" value="XM_007805381.1"/>
</dbReference>
<dbReference type="GeneID" id="19243199"/>
<proteinExistence type="predicted"/>
<evidence type="ECO:0000313" key="2">
    <source>
        <dbReference type="EMBL" id="ERF70791.1"/>
    </source>
</evidence>
<feature type="compositionally biased region" description="Low complexity" evidence="1">
    <location>
        <begin position="125"/>
        <end position="138"/>
    </location>
</feature>
<dbReference type="EMBL" id="KE721288">
    <property type="protein sequence ID" value="ERF70791.1"/>
    <property type="molecule type" value="Genomic_DNA"/>
</dbReference>